<dbReference type="SMART" id="SM00382">
    <property type="entry name" value="AAA"/>
    <property type="match status" value="2"/>
</dbReference>
<feature type="domain" description="ABC transporter" evidence="5">
    <location>
        <begin position="348"/>
        <end position="536"/>
    </location>
</feature>
<keyword evidence="2" id="KW-0547">Nucleotide-binding</keyword>
<dbReference type="EMBL" id="SMFZ01000001">
    <property type="protein sequence ID" value="TCK27491.1"/>
    <property type="molecule type" value="Genomic_DNA"/>
</dbReference>
<feature type="region of interest" description="Disordered" evidence="4">
    <location>
        <begin position="324"/>
        <end position="345"/>
    </location>
</feature>
<dbReference type="InterPro" id="IPR050611">
    <property type="entry name" value="ABCF"/>
</dbReference>
<keyword evidence="1" id="KW-0677">Repeat</keyword>
<dbReference type="GO" id="GO:0005524">
    <property type="term" value="F:ATP binding"/>
    <property type="evidence" value="ECO:0007669"/>
    <property type="project" value="UniProtKB-KW"/>
</dbReference>
<reference evidence="6 7" key="1">
    <citation type="submission" date="2019-03" db="EMBL/GenBank/DDBJ databases">
        <title>Sequencing the genomes of 1000 actinobacteria strains.</title>
        <authorList>
            <person name="Klenk H.-P."/>
        </authorList>
    </citation>
    <scope>NUCLEOTIDE SEQUENCE [LARGE SCALE GENOMIC DNA]</scope>
    <source>
        <strain evidence="6 7">DSM 44969</strain>
    </source>
</reference>
<evidence type="ECO:0000313" key="6">
    <source>
        <dbReference type="EMBL" id="TCK27491.1"/>
    </source>
</evidence>
<dbReference type="InterPro" id="IPR003593">
    <property type="entry name" value="AAA+_ATPase"/>
</dbReference>
<proteinExistence type="predicted"/>
<evidence type="ECO:0000256" key="1">
    <source>
        <dbReference type="ARBA" id="ARBA00022737"/>
    </source>
</evidence>
<dbReference type="PROSITE" id="PS00211">
    <property type="entry name" value="ABC_TRANSPORTER_1"/>
    <property type="match status" value="2"/>
</dbReference>
<organism evidence="6 7">
    <name type="scientific">Pseudonocardia endophytica</name>
    <dbReference type="NCBI Taxonomy" id="401976"/>
    <lineage>
        <taxon>Bacteria</taxon>
        <taxon>Bacillati</taxon>
        <taxon>Actinomycetota</taxon>
        <taxon>Actinomycetes</taxon>
        <taxon>Pseudonocardiales</taxon>
        <taxon>Pseudonocardiaceae</taxon>
        <taxon>Pseudonocardia</taxon>
    </lineage>
</organism>
<dbReference type="FunFam" id="3.40.50.300:FF:000011">
    <property type="entry name" value="Putative ABC transporter ATP-binding component"/>
    <property type="match status" value="1"/>
</dbReference>
<dbReference type="CDD" id="cd03221">
    <property type="entry name" value="ABCF_EF-3"/>
    <property type="match status" value="1"/>
</dbReference>
<dbReference type="Proteomes" id="UP000295560">
    <property type="component" value="Unassembled WGS sequence"/>
</dbReference>
<dbReference type="PROSITE" id="PS50893">
    <property type="entry name" value="ABC_TRANSPORTER_2"/>
    <property type="match status" value="2"/>
</dbReference>
<dbReference type="PANTHER" id="PTHR19211">
    <property type="entry name" value="ATP-BINDING TRANSPORT PROTEIN-RELATED"/>
    <property type="match status" value="1"/>
</dbReference>
<dbReference type="PANTHER" id="PTHR19211:SF14">
    <property type="entry name" value="ATP-BINDING CASSETTE SUB-FAMILY F MEMBER 1"/>
    <property type="match status" value="1"/>
</dbReference>
<dbReference type="OrthoDB" id="3169603at2"/>
<evidence type="ECO:0000259" key="5">
    <source>
        <dbReference type="PROSITE" id="PS50893"/>
    </source>
</evidence>
<keyword evidence="3 6" id="KW-0067">ATP-binding</keyword>
<name>A0A4R1I0S0_PSEEN</name>
<dbReference type="AlphaFoldDB" id="A0A4R1I0S0"/>
<feature type="domain" description="ABC transporter" evidence="5">
    <location>
        <begin position="10"/>
        <end position="257"/>
    </location>
</feature>
<dbReference type="InterPro" id="IPR003439">
    <property type="entry name" value="ABC_transporter-like_ATP-bd"/>
</dbReference>
<protein>
    <submittedName>
        <fullName evidence="6">Macrolide transport system ATP-binding/permease protein</fullName>
    </submittedName>
</protein>
<keyword evidence="7" id="KW-1185">Reference proteome</keyword>
<comment type="caution">
    <text evidence="6">The sequence shown here is derived from an EMBL/GenBank/DDBJ whole genome shotgun (WGS) entry which is preliminary data.</text>
</comment>
<dbReference type="Gene3D" id="3.40.50.300">
    <property type="entry name" value="P-loop containing nucleotide triphosphate hydrolases"/>
    <property type="match status" value="2"/>
</dbReference>
<sequence length="537" mass="57622">MSSSPDLQPLVATGIVRTHAGRTRPALDGLDLTAAPGARVGLIGENGSGKSTLLRVLAGVDRQDSGDVRRPDDLVYLPQEPAVAPDGTVGDLLDDALRPLHDAVAELELLAERIADEPDRYDRVLAWAVQHDAWDADRRADVTAAALGVSDLDRARPVATLSGGQRTRLALAAALVRRPACLLLDEPTNHLDDTALDLLESNLVELPGVVVAASHDRAFLDRVCTELVDLDAGALGTDGHGGQRFSGRFTEYLEHRAASRRRWEERFAAEQDEIDRLRDKARTGTEAIAHNRGPRDNDKFIHAFKGGGVERTRARRVRDAEQRLERAQRDAVRKPPAPLRFSGHLGGAGTGGLAVSVRDLEVDGRVRVDVLDVATDGKLLVTGPNGSGKSTLLAVLAGTLVPDRGDVQVRARRVGLLAQDPDLGDPHRTAERAYADAVGAATAERVPLRTLGLLPPAEHATAVGELSLGQRRRLALAIAVADTPDLLLLDEPTNHISLTLAGELEDALRTAPGAIVVTSHDRWLRERWDGPVLALAR</sequence>
<evidence type="ECO:0000256" key="4">
    <source>
        <dbReference type="SAM" id="MobiDB-lite"/>
    </source>
</evidence>
<gene>
    <name evidence="6" type="ORF">EV378_3363</name>
</gene>
<dbReference type="InterPro" id="IPR027417">
    <property type="entry name" value="P-loop_NTPase"/>
</dbReference>
<accession>A0A4R1I0S0</accession>
<evidence type="ECO:0000313" key="7">
    <source>
        <dbReference type="Proteomes" id="UP000295560"/>
    </source>
</evidence>
<dbReference type="SUPFAM" id="SSF52540">
    <property type="entry name" value="P-loop containing nucleoside triphosphate hydrolases"/>
    <property type="match status" value="2"/>
</dbReference>
<evidence type="ECO:0000256" key="2">
    <source>
        <dbReference type="ARBA" id="ARBA00022741"/>
    </source>
</evidence>
<dbReference type="GO" id="GO:0016887">
    <property type="term" value="F:ATP hydrolysis activity"/>
    <property type="evidence" value="ECO:0007669"/>
    <property type="project" value="InterPro"/>
</dbReference>
<feature type="compositionally biased region" description="Basic and acidic residues" evidence="4">
    <location>
        <begin position="324"/>
        <end position="333"/>
    </location>
</feature>
<dbReference type="Pfam" id="PF00005">
    <property type="entry name" value="ABC_tran"/>
    <property type="match status" value="2"/>
</dbReference>
<dbReference type="RefSeq" id="WP_132426324.1">
    <property type="nucleotide sequence ID" value="NZ_SMFZ01000001.1"/>
</dbReference>
<dbReference type="InterPro" id="IPR017871">
    <property type="entry name" value="ABC_transporter-like_CS"/>
</dbReference>
<evidence type="ECO:0000256" key="3">
    <source>
        <dbReference type="ARBA" id="ARBA00022840"/>
    </source>
</evidence>